<comment type="miscellaneous">
    <text evidence="14">Bacitracin is thought to be involved in the inhibition of peptidoglycan synthesis by sequestering undecaprenyl diphosphate, thereby reducing the pool of lipid carrier available.</text>
</comment>
<reference evidence="15 16" key="1">
    <citation type="journal article" date="2015" name="Nature">
        <title>rRNA introns, odd ribosomes, and small enigmatic genomes across a large radiation of phyla.</title>
        <authorList>
            <person name="Brown C.T."/>
            <person name="Hug L.A."/>
            <person name="Thomas B.C."/>
            <person name="Sharon I."/>
            <person name="Castelle C.J."/>
            <person name="Singh A."/>
            <person name="Wilkins M.J."/>
            <person name="Williams K.H."/>
            <person name="Banfield J.F."/>
        </authorList>
    </citation>
    <scope>NUCLEOTIDE SEQUENCE [LARGE SCALE GENOMIC DNA]</scope>
</reference>
<dbReference type="GO" id="GO:0071555">
    <property type="term" value="P:cell wall organization"/>
    <property type="evidence" value="ECO:0007669"/>
    <property type="project" value="UniProtKB-KW"/>
</dbReference>
<feature type="transmembrane region" description="Helical" evidence="14">
    <location>
        <begin position="241"/>
        <end position="259"/>
    </location>
</feature>
<dbReference type="Proteomes" id="UP000034235">
    <property type="component" value="Unassembled WGS sequence"/>
</dbReference>
<keyword evidence="8 14" id="KW-1133">Transmembrane helix</keyword>
<evidence type="ECO:0000256" key="3">
    <source>
        <dbReference type="ARBA" id="ARBA00012374"/>
    </source>
</evidence>
<keyword evidence="14" id="KW-0133">Cell shape</keyword>
<proteinExistence type="inferred from homology"/>
<feature type="transmembrane region" description="Helical" evidence="14">
    <location>
        <begin position="99"/>
        <end position="121"/>
    </location>
</feature>
<keyword evidence="5 14" id="KW-1003">Cell membrane</keyword>
<feature type="transmembrane region" description="Helical" evidence="14">
    <location>
        <begin position="74"/>
        <end position="93"/>
    </location>
</feature>
<feature type="transmembrane region" description="Helical" evidence="14">
    <location>
        <begin position="178"/>
        <end position="196"/>
    </location>
</feature>
<evidence type="ECO:0000256" key="4">
    <source>
        <dbReference type="ARBA" id="ARBA00021581"/>
    </source>
</evidence>
<dbReference type="AlphaFoldDB" id="A0A0G0MM29"/>
<dbReference type="EC" id="3.6.1.27" evidence="3 14"/>
<dbReference type="PATRIC" id="fig|1618422.5.peg.937"/>
<protein>
    <recommendedName>
        <fullName evidence="4 14">Undecaprenyl-diphosphatase</fullName>
        <ecNumber evidence="3 14">3.6.1.27</ecNumber>
    </recommendedName>
    <alternativeName>
        <fullName evidence="12 14">Bacitracin resistance protein</fullName>
    </alternativeName>
    <alternativeName>
        <fullName evidence="11 14">Undecaprenyl pyrophosphate phosphatase</fullName>
    </alternativeName>
</protein>
<dbReference type="GO" id="GO:0046677">
    <property type="term" value="P:response to antibiotic"/>
    <property type="evidence" value="ECO:0007669"/>
    <property type="project" value="UniProtKB-UniRule"/>
</dbReference>
<evidence type="ECO:0000256" key="9">
    <source>
        <dbReference type="ARBA" id="ARBA00023136"/>
    </source>
</evidence>
<dbReference type="GO" id="GO:0050380">
    <property type="term" value="F:undecaprenyl-diphosphatase activity"/>
    <property type="evidence" value="ECO:0007669"/>
    <property type="project" value="UniProtKB-UniRule"/>
</dbReference>
<organism evidence="15 16">
    <name type="scientific">Candidatus Daviesbacteria bacterium GW2011_GWA2_38_24</name>
    <dbReference type="NCBI Taxonomy" id="1618422"/>
    <lineage>
        <taxon>Bacteria</taxon>
        <taxon>Candidatus Daviesiibacteriota</taxon>
    </lineage>
</organism>
<evidence type="ECO:0000256" key="8">
    <source>
        <dbReference type="ARBA" id="ARBA00022989"/>
    </source>
</evidence>
<comment type="subcellular location">
    <subcellularLocation>
        <location evidence="1 14">Cell membrane</location>
        <topology evidence="1 14">Multi-pass membrane protein</topology>
    </subcellularLocation>
</comment>
<evidence type="ECO:0000313" key="15">
    <source>
        <dbReference type="EMBL" id="KKQ65986.1"/>
    </source>
</evidence>
<evidence type="ECO:0000256" key="5">
    <source>
        <dbReference type="ARBA" id="ARBA00022475"/>
    </source>
</evidence>
<dbReference type="GO" id="GO:0005886">
    <property type="term" value="C:plasma membrane"/>
    <property type="evidence" value="ECO:0007669"/>
    <property type="project" value="UniProtKB-SubCell"/>
</dbReference>
<comment type="caution">
    <text evidence="15">The sequence shown here is derived from an EMBL/GenBank/DDBJ whole genome shotgun (WGS) entry which is preliminary data.</text>
</comment>
<feature type="transmembrane region" description="Helical" evidence="14">
    <location>
        <begin position="41"/>
        <end position="62"/>
    </location>
</feature>
<keyword evidence="9 14" id="KW-0472">Membrane</keyword>
<comment type="catalytic activity">
    <reaction evidence="13 14">
        <text>di-trans,octa-cis-undecaprenyl diphosphate + H2O = di-trans,octa-cis-undecaprenyl phosphate + phosphate + H(+)</text>
        <dbReference type="Rhea" id="RHEA:28094"/>
        <dbReference type="ChEBI" id="CHEBI:15377"/>
        <dbReference type="ChEBI" id="CHEBI:15378"/>
        <dbReference type="ChEBI" id="CHEBI:43474"/>
        <dbReference type="ChEBI" id="CHEBI:58405"/>
        <dbReference type="ChEBI" id="CHEBI:60392"/>
        <dbReference type="EC" id="3.6.1.27"/>
    </reaction>
</comment>
<dbReference type="NCBIfam" id="TIGR00753">
    <property type="entry name" value="undec_PP_bacA"/>
    <property type="match status" value="1"/>
</dbReference>
<dbReference type="NCBIfam" id="NF001390">
    <property type="entry name" value="PRK00281.1-4"/>
    <property type="match status" value="1"/>
</dbReference>
<evidence type="ECO:0000256" key="2">
    <source>
        <dbReference type="ARBA" id="ARBA00010621"/>
    </source>
</evidence>
<name>A0A0G0MM29_9BACT</name>
<keyword evidence="14" id="KW-0961">Cell wall biogenesis/degradation</keyword>
<sequence length="260" mass="28764">MEIFDAVILSVVEGVTEFLPISSTGHLILTSKLLNLEQTEFVKSFEIIIQLGAILAVVFLYWKKLLRSKKIWRNILIAFAPTAILGFTLYKLIKTFLIGNSLVTLAALIIGGILLIILELIYQEKDEHTGSVDQLSIKQSFLIGLGQSVSMIPGVSRSAATIMSALFLGAKRSTAVEFSFLLAIPTMFAATGFDLLKSHFELSPDTIAPLIVGFAGSFIVSLLVIKWFIHFVQKNNFIPFGIYRIILGLVFLVAFFINFN</sequence>
<dbReference type="InterPro" id="IPR003824">
    <property type="entry name" value="UppP"/>
</dbReference>
<evidence type="ECO:0000256" key="13">
    <source>
        <dbReference type="ARBA" id="ARBA00047594"/>
    </source>
</evidence>
<dbReference type="Pfam" id="PF02673">
    <property type="entry name" value="BacA"/>
    <property type="match status" value="1"/>
</dbReference>
<dbReference type="EMBL" id="LBUP01000007">
    <property type="protein sequence ID" value="KKQ65986.1"/>
    <property type="molecule type" value="Genomic_DNA"/>
</dbReference>
<dbReference type="GO" id="GO:0008360">
    <property type="term" value="P:regulation of cell shape"/>
    <property type="evidence" value="ECO:0007669"/>
    <property type="project" value="UniProtKB-KW"/>
</dbReference>
<evidence type="ECO:0000313" key="16">
    <source>
        <dbReference type="Proteomes" id="UP000034235"/>
    </source>
</evidence>
<evidence type="ECO:0000256" key="1">
    <source>
        <dbReference type="ARBA" id="ARBA00004651"/>
    </source>
</evidence>
<evidence type="ECO:0000256" key="10">
    <source>
        <dbReference type="ARBA" id="ARBA00023251"/>
    </source>
</evidence>
<evidence type="ECO:0000256" key="7">
    <source>
        <dbReference type="ARBA" id="ARBA00022801"/>
    </source>
</evidence>
<evidence type="ECO:0000256" key="6">
    <source>
        <dbReference type="ARBA" id="ARBA00022692"/>
    </source>
</evidence>
<keyword evidence="10 14" id="KW-0046">Antibiotic resistance</keyword>
<evidence type="ECO:0000256" key="11">
    <source>
        <dbReference type="ARBA" id="ARBA00032707"/>
    </source>
</evidence>
<dbReference type="GO" id="GO:0009252">
    <property type="term" value="P:peptidoglycan biosynthetic process"/>
    <property type="evidence" value="ECO:0007669"/>
    <property type="project" value="UniProtKB-KW"/>
</dbReference>
<dbReference type="HAMAP" id="MF_01006">
    <property type="entry name" value="Undec_diphosphatase"/>
    <property type="match status" value="1"/>
</dbReference>
<feature type="transmembrane region" description="Helical" evidence="14">
    <location>
        <begin position="208"/>
        <end position="229"/>
    </location>
</feature>
<keyword evidence="7 14" id="KW-0378">Hydrolase</keyword>
<evidence type="ECO:0000256" key="12">
    <source>
        <dbReference type="ARBA" id="ARBA00032932"/>
    </source>
</evidence>
<comment type="similarity">
    <text evidence="2 14">Belongs to the UppP family.</text>
</comment>
<comment type="function">
    <text evidence="14">Catalyzes the dephosphorylation of undecaprenyl diphosphate (UPP). Confers resistance to bacitracin.</text>
</comment>
<gene>
    <name evidence="14" type="primary">uppP</name>
    <name evidence="15" type="ORF">US86_C0007G0031</name>
</gene>
<evidence type="ECO:0000256" key="14">
    <source>
        <dbReference type="HAMAP-Rule" id="MF_01006"/>
    </source>
</evidence>
<dbReference type="PANTHER" id="PTHR30622">
    <property type="entry name" value="UNDECAPRENYL-DIPHOSPHATASE"/>
    <property type="match status" value="1"/>
</dbReference>
<keyword evidence="6 14" id="KW-0812">Transmembrane</keyword>
<dbReference type="PANTHER" id="PTHR30622:SF3">
    <property type="entry name" value="UNDECAPRENYL-DIPHOSPHATASE"/>
    <property type="match status" value="1"/>
</dbReference>
<keyword evidence="14" id="KW-0573">Peptidoglycan synthesis</keyword>
<accession>A0A0G0MM29</accession>